<dbReference type="OrthoDB" id="1956487at2"/>
<reference evidence="1 2" key="1">
    <citation type="submission" date="2014-10" db="EMBL/GenBank/DDBJ databases">
        <title>Genome sequence of Clostridium aceticum DSM 1496.</title>
        <authorList>
            <person name="Poehlein A."/>
            <person name="Schiel-Bengelsdorf B."/>
            <person name="Gottschalk G."/>
            <person name="Duerre P."/>
            <person name="Daniel R."/>
        </authorList>
    </citation>
    <scope>NUCLEOTIDE SEQUENCE [LARGE SCALE GENOMIC DNA]</scope>
    <source>
        <strain evidence="1 2">DSM 1496</strain>
    </source>
</reference>
<organism evidence="1 2">
    <name type="scientific">Clostridium aceticum</name>
    <dbReference type="NCBI Taxonomy" id="84022"/>
    <lineage>
        <taxon>Bacteria</taxon>
        <taxon>Bacillati</taxon>
        <taxon>Bacillota</taxon>
        <taxon>Clostridia</taxon>
        <taxon>Eubacteriales</taxon>
        <taxon>Clostridiaceae</taxon>
        <taxon>Clostridium</taxon>
    </lineage>
</organism>
<dbReference type="PATRIC" id="fig|84022.6.peg.58"/>
<evidence type="ECO:0000313" key="1">
    <source>
        <dbReference type="EMBL" id="AKL93584.1"/>
    </source>
</evidence>
<name>A0A0G3W818_9CLOT</name>
<accession>A0A0G3W818</accession>
<dbReference type="Proteomes" id="UP000035704">
    <property type="component" value="Chromosome"/>
</dbReference>
<dbReference type="STRING" id="84022.CACET_c00660"/>
<dbReference type="EMBL" id="CP009687">
    <property type="protein sequence ID" value="AKL93584.1"/>
    <property type="molecule type" value="Genomic_DNA"/>
</dbReference>
<dbReference type="RefSeq" id="WP_158385927.1">
    <property type="nucleotide sequence ID" value="NZ_CP009687.1"/>
</dbReference>
<gene>
    <name evidence="1" type="ORF">CACET_c00660</name>
</gene>
<keyword evidence="2" id="KW-1185">Reference proteome</keyword>
<sequence>MNEEVKKDMGQLSYANLTDDQVKRLMMVEDEINQNRQEKVYLMAFANKL</sequence>
<dbReference type="KEGG" id="cace:CACET_c00660"/>
<protein>
    <submittedName>
        <fullName evidence="1">Uncharacterized protein</fullName>
    </submittedName>
</protein>
<evidence type="ECO:0000313" key="2">
    <source>
        <dbReference type="Proteomes" id="UP000035704"/>
    </source>
</evidence>
<dbReference type="AlphaFoldDB" id="A0A0G3W818"/>
<proteinExistence type="predicted"/>